<evidence type="ECO:0000256" key="9">
    <source>
        <dbReference type="SAM" id="Coils"/>
    </source>
</evidence>
<dbReference type="Gene3D" id="4.10.270.10">
    <property type="entry name" value="Myosin, subunit A"/>
    <property type="match status" value="1"/>
</dbReference>
<feature type="coiled-coil region" evidence="9">
    <location>
        <begin position="331"/>
        <end position="440"/>
    </location>
</feature>
<feature type="compositionally biased region" description="Basic and acidic residues" evidence="10">
    <location>
        <begin position="698"/>
        <end position="711"/>
    </location>
</feature>
<reference evidence="12 13" key="1">
    <citation type="journal article" date="2016" name="Mol. Biol. Evol.">
        <title>Comparative Genomics of Early-Diverging Mushroom-Forming Fungi Provides Insights into the Origins of Lignocellulose Decay Capabilities.</title>
        <authorList>
            <person name="Nagy L.G."/>
            <person name="Riley R."/>
            <person name="Tritt A."/>
            <person name="Adam C."/>
            <person name="Daum C."/>
            <person name="Floudas D."/>
            <person name="Sun H."/>
            <person name="Yadav J.S."/>
            <person name="Pangilinan J."/>
            <person name="Larsson K.H."/>
            <person name="Matsuura K."/>
            <person name="Barry K."/>
            <person name="Labutti K."/>
            <person name="Kuo R."/>
            <person name="Ohm R.A."/>
            <person name="Bhattacharya S.S."/>
            <person name="Shirouzu T."/>
            <person name="Yoshinaga Y."/>
            <person name="Martin F.M."/>
            <person name="Grigoriev I.V."/>
            <person name="Hibbett D.S."/>
        </authorList>
    </citation>
    <scope>NUCLEOTIDE SEQUENCE [LARGE SCALE GENOMIC DNA]</scope>
    <source>
        <strain evidence="12 13">HHB12029</strain>
    </source>
</reference>
<dbReference type="Proteomes" id="UP000077266">
    <property type="component" value="Unassembled WGS sequence"/>
</dbReference>
<dbReference type="Gene3D" id="1.20.58.530">
    <property type="match status" value="1"/>
</dbReference>
<dbReference type="InterPro" id="IPR001609">
    <property type="entry name" value="Myosin_head_motor_dom-like"/>
</dbReference>
<gene>
    <name evidence="12" type="ORF">EXIGLDRAFT_200957</name>
</gene>
<feature type="region of interest" description="Disordered" evidence="10">
    <location>
        <begin position="664"/>
        <end position="686"/>
    </location>
</feature>
<keyword evidence="6" id="KW-0505">Motor protein</keyword>
<dbReference type="GO" id="GO:0007015">
    <property type="term" value="P:actin filament organization"/>
    <property type="evidence" value="ECO:0007669"/>
    <property type="project" value="TreeGrafter"/>
</dbReference>
<feature type="region of interest" description="Disordered" evidence="10">
    <location>
        <begin position="861"/>
        <end position="887"/>
    </location>
</feature>
<keyword evidence="5 8" id="KW-0518">Myosin</keyword>
<dbReference type="AlphaFoldDB" id="A0A165ESA7"/>
<dbReference type="Gene3D" id="3.30.70.1590">
    <property type="match status" value="1"/>
</dbReference>
<dbReference type="STRING" id="1314781.A0A165ESA7"/>
<evidence type="ECO:0000256" key="3">
    <source>
        <dbReference type="ARBA" id="ARBA00022840"/>
    </source>
</evidence>
<feature type="domain" description="Myosin motor" evidence="11">
    <location>
        <begin position="1"/>
        <end position="283"/>
    </location>
</feature>
<evidence type="ECO:0000256" key="8">
    <source>
        <dbReference type="PROSITE-ProRule" id="PRU00782"/>
    </source>
</evidence>
<dbReference type="Gene3D" id="3.40.850.10">
    <property type="entry name" value="Kinesin motor domain"/>
    <property type="match status" value="1"/>
</dbReference>
<dbReference type="InterPro" id="IPR027417">
    <property type="entry name" value="P-loop_NTPase"/>
</dbReference>
<feature type="region of interest" description="Disordered" evidence="10">
    <location>
        <begin position="698"/>
        <end position="720"/>
    </location>
</feature>
<evidence type="ECO:0000256" key="6">
    <source>
        <dbReference type="ARBA" id="ARBA00023175"/>
    </source>
</evidence>
<keyword evidence="3" id="KW-0067">ATP-binding</keyword>
<proteinExistence type="inferred from homology"/>
<name>A0A165ESA7_EXIGL</name>
<dbReference type="InParanoid" id="A0A165ESA7"/>
<evidence type="ECO:0000256" key="4">
    <source>
        <dbReference type="ARBA" id="ARBA00023054"/>
    </source>
</evidence>
<dbReference type="FunCoup" id="A0A165ESA7">
    <property type="interactions" value="71"/>
</dbReference>
<evidence type="ECO:0000313" key="13">
    <source>
        <dbReference type="Proteomes" id="UP000077266"/>
    </source>
</evidence>
<dbReference type="PANTHER" id="PTHR13140:SF857">
    <property type="entry name" value="MYOSIN-11"/>
    <property type="match status" value="1"/>
</dbReference>
<dbReference type="GO" id="GO:0005737">
    <property type="term" value="C:cytoplasm"/>
    <property type="evidence" value="ECO:0007669"/>
    <property type="project" value="TreeGrafter"/>
</dbReference>
<sequence>MFVLEQEEYAREGIEWSFVNFGLDLQPTIDLIEESGGRPGILSCLDEECIMPKATDATFTAKLHGLWTNTDHPGGSKYAPARFAQGFVVQHYAGRVEYRTDGWLAKNKDPLNDNLTRVLASSSERSVAAMFAEGDGIKRVGGVVVKKGAFRTVTQRHKEQLASLMGQLSATQPHFVRCIVPNTLRRPGRVDVPLVLDQLRCNGVLEGIRIARLGYPNRLPFVECRARYELLVPGVLPPGYMDGRKAAARMLSALELDPASYRIGTTKVFFKAGVLADLEEQRDGLLYDIFGRLQAVAARRIQENARLYSALKDWPWWQLYTKVRPLLAATRNDEELRRKSVELELAKERAERDARERQALETLKMELEADKRRVEEALAAERVQSSDREALLERSTRRQAELEEDVLALQADLDTVDGQLERVQTQLAEMTERYKSLKAEFLLATEALERWEVEAKEWASRDEERVKVDGRVVALETEMAAMAKEMDELRATLAEREEDKVRLKERMEAALADLEAKLNAEVTHRDLGRAKADAAEKEARQAKEELAEVTRTATDYAAMIQRKEADATRAAADVASMRRERDAALKQVAELQAHSDTISNELVAQKDDRERAVAARTKLQAELDELRVAMDAKSSEETKRSEVERSRELELADLRSQQARLAEELAEARKSGGEAQTALRTVQHERDELLTRRASLLKKAEDGDKKSKDSEAQLANAEKARRAAESELQALRMRQVDLDGQLAEAVKAKEVCYRARRPRPFCLHAVRSRIANSHPPTRSTRTSRTRYCRSSARRHRGFGRWRQLGRSSRRRLQSAHNSRSLQCKTTPKLRSSRIVTSSSSANSRRHKTTFIIASGTCRTFAQSRTRPLSNTSTSSRRPNVLPTSNSQTLRPNFVQRNRNCARCSRSRLVCSQTPKTLHAKLKKNVPSTAPRTSRFVRPRRRQTSCAPKSRRSVGLARLLKRRHAGWTAT</sequence>
<keyword evidence="7 8" id="KW-0009">Actin-binding</keyword>
<evidence type="ECO:0000259" key="11">
    <source>
        <dbReference type="PROSITE" id="PS51456"/>
    </source>
</evidence>
<keyword evidence="2" id="KW-0547">Nucleotide-binding</keyword>
<organism evidence="12 13">
    <name type="scientific">Exidia glandulosa HHB12029</name>
    <dbReference type="NCBI Taxonomy" id="1314781"/>
    <lineage>
        <taxon>Eukaryota</taxon>
        <taxon>Fungi</taxon>
        <taxon>Dikarya</taxon>
        <taxon>Basidiomycota</taxon>
        <taxon>Agaricomycotina</taxon>
        <taxon>Agaricomycetes</taxon>
        <taxon>Auriculariales</taxon>
        <taxon>Exidiaceae</taxon>
        <taxon>Exidia</taxon>
    </lineage>
</organism>
<dbReference type="SMART" id="SM00242">
    <property type="entry name" value="MYSc"/>
    <property type="match status" value="1"/>
</dbReference>
<dbReference type="OrthoDB" id="6108017at2759"/>
<evidence type="ECO:0000256" key="7">
    <source>
        <dbReference type="ARBA" id="ARBA00023203"/>
    </source>
</evidence>
<dbReference type="GO" id="GO:0005524">
    <property type="term" value="F:ATP binding"/>
    <property type="evidence" value="ECO:0007669"/>
    <property type="project" value="UniProtKB-KW"/>
</dbReference>
<dbReference type="SUPFAM" id="SSF52540">
    <property type="entry name" value="P-loop containing nucleoside triphosphate hydrolases"/>
    <property type="match status" value="1"/>
</dbReference>
<dbReference type="PROSITE" id="PS51456">
    <property type="entry name" value="MYOSIN_MOTOR"/>
    <property type="match status" value="1"/>
</dbReference>
<dbReference type="GO" id="GO:0016459">
    <property type="term" value="C:myosin complex"/>
    <property type="evidence" value="ECO:0007669"/>
    <property type="project" value="UniProtKB-KW"/>
</dbReference>
<evidence type="ECO:0000256" key="5">
    <source>
        <dbReference type="ARBA" id="ARBA00023123"/>
    </source>
</evidence>
<dbReference type="GO" id="GO:0016020">
    <property type="term" value="C:membrane"/>
    <property type="evidence" value="ECO:0007669"/>
    <property type="project" value="TreeGrafter"/>
</dbReference>
<feature type="compositionally biased region" description="Basic residues" evidence="10">
    <location>
        <begin position="781"/>
        <end position="799"/>
    </location>
</feature>
<dbReference type="Pfam" id="PF00063">
    <property type="entry name" value="Myosin_head"/>
    <property type="match status" value="1"/>
</dbReference>
<protein>
    <recommendedName>
        <fullName evidence="11">Myosin motor domain-containing protein</fullName>
    </recommendedName>
</protein>
<feature type="region of interest" description="Disordered" evidence="10">
    <location>
        <begin position="772"/>
        <end position="842"/>
    </location>
</feature>
<keyword evidence="13" id="KW-1185">Reference proteome</keyword>
<dbReference type="GO" id="GO:0000146">
    <property type="term" value="F:microfilament motor activity"/>
    <property type="evidence" value="ECO:0007669"/>
    <property type="project" value="TreeGrafter"/>
</dbReference>
<evidence type="ECO:0000256" key="2">
    <source>
        <dbReference type="ARBA" id="ARBA00022741"/>
    </source>
</evidence>
<dbReference type="PANTHER" id="PTHR13140">
    <property type="entry name" value="MYOSIN"/>
    <property type="match status" value="1"/>
</dbReference>
<feature type="compositionally biased region" description="Low complexity" evidence="10">
    <location>
        <begin position="832"/>
        <end position="842"/>
    </location>
</feature>
<evidence type="ECO:0000256" key="1">
    <source>
        <dbReference type="ARBA" id="ARBA00008314"/>
    </source>
</evidence>
<feature type="region of interest" description="Disordered" evidence="10">
    <location>
        <begin position="925"/>
        <end position="952"/>
    </location>
</feature>
<dbReference type="EMBL" id="KV426122">
    <property type="protein sequence ID" value="KZV87568.1"/>
    <property type="molecule type" value="Genomic_DNA"/>
</dbReference>
<accession>A0A165ESA7</accession>
<evidence type="ECO:0000313" key="12">
    <source>
        <dbReference type="EMBL" id="KZV87568.1"/>
    </source>
</evidence>
<feature type="compositionally biased region" description="Polar residues" evidence="10">
    <location>
        <begin position="814"/>
        <end position="829"/>
    </location>
</feature>
<keyword evidence="4 9" id="KW-0175">Coiled coil</keyword>
<comment type="caution">
    <text evidence="8">Lacks conserved residue(s) required for the propagation of feature annotation.</text>
</comment>
<comment type="similarity">
    <text evidence="1 8">Belongs to the TRAFAC class myosin-kinesin ATPase superfamily. Myosin family.</text>
</comment>
<dbReference type="InterPro" id="IPR036961">
    <property type="entry name" value="Kinesin_motor_dom_sf"/>
</dbReference>
<dbReference type="GO" id="GO:0051015">
    <property type="term" value="F:actin filament binding"/>
    <property type="evidence" value="ECO:0007669"/>
    <property type="project" value="TreeGrafter"/>
</dbReference>
<feature type="region of interest" description="Actin-binding" evidence="8">
    <location>
        <begin position="161"/>
        <end position="183"/>
    </location>
</feature>
<evidence type="ECO:0000256" key="10">
    <source>
        <dbReference type="SAM" id="MobiDB-lite"/>
    </source>
</evidence>